<gene>
    <name evidence="3" type="ORF">PECAL_4P09890</name>
</gene>
<feature type="domain" description="SPX" evidence="2">
    <location>
        <begin position="1"/>
        <end position="165"/>
    </location>
</feature>
<feature type="region of interest" description="Disordered" evidence="1">
    <location>
        <begin position="247"/>
        <end position="295"/>
    </location>
</feature>
<dbReference type="AlphaFoldDB" id="A0A8J2SU39"/>
<dbReference type="PROSITE" id="PS51382">
    <property type="entry name" value="SPX"/>
    <property type="match status" value="1"/>
</dbReference>
<reference evidence="3" key="1">
    <citation type="submission" date="2021-11" db="EMBL/GenBank/DDBJ databases">
        <authorList>
            <consortium name="Genoscope - CEA"/>
            <person name="William W."/>
        </authorList>
    </citation>
    <scope>NUCLEOTIDE SEQUENCE</scope>
</reference>
<feature type="compositionally biased region" description="Low complexity" evidence="1">
    <location>
        <begin position="256"/>
        <end position="277"/>
    </location>
</feature>
<evidence type="ECO:0000313" key="3">
    <source>
        <dbReference type="EMBL" id="CAH0373752.1"/>
    </source>
</evidence>
<dbReference type="PANTHER" id="PTHR45978">
    <property type="entry name" value="SPX DOMAIN-CONTAINING PROTEIN 3"/>
    <property type="match status" value="1"/>
</dbReference>
<dbReference type="InterPro" id="IPR004331">
    <property type="entry name" value="SPX_dom"/>
</dbReference>
<dbReference type="InterPro" id="IPR031142">
    <property type="entry name" value="SPX_prot"/>
</dbReference>
<name>A0A8J2SU39_9STRA</name>
<dbReference type="Pfam" id="PF03105">
    <property type="entry name" value="SPX"/>
    <property type="match status" value="2"/>
</dbReference>
<comment type="caution">
    <text evidence="3">The sequence shown here is derived from an EMBL/GenBank/DDBJ whole genome shotgun (WGS) entry which is preliminary data.</text>
</comment>
<proteinExistence type="predicted"/>
<dbReference type="OrthoDB" id="6493944at2759"/>
<protein>
    <recommendedName>
        <fullName evidence="2">SPX domain-containing protein</fullName>
    </recommendedName>
</protein>
<evidence type="ECO:0000313" key="4">
    <source>
        <dbReference type="Proteomes" id="UP000789595"/>
    </source>
</evidence>
<accession>A0A8J2SU39</accession>
<evidence type="ECO:0000256" key="1">
    <source>
        <dbReference type="SAM" id="MobiDB-lite"/>
    </source>
</evidence>
<dbReference type="CDD" id="cd14447">
    <property type="entry name" value="SPX"/>
    <property type="match status" value="1"/>
</dbReference>
<dbReference type="EMBL" id="CAKKNE010000004">
    <property type="protein sequence ID" value="CAH0373752.1"/>
    <property type="molecule type" value="Genomic_DNA"/>
</dbReference>
<sequence length="295" mass="33008">MKFGHDMHRVVRVSDAEWAPYFMQYKLLKKCIKQIKADPSSPPVAECCERGDCEKATMAKSAPEVAFFRALRFELQKSAQFFRQAELVLEVRRERVREALRQLQDEDRLGLLEDAPDRALRACVTYYRDLLLLENYAIMNYCGFSKILKKHDKQTGFTTRTQFMRVCVAPQPFTRYPRLMEMIREAEDLYRDIAAASDRIRGTRSVDPPPLSPSSSSQQLSTLGGVGAAETDALDAILNLREAASRIREGEEDPDAAAAAAAPAAAAPCPAFAGPAADLERLHKTTSPPPKRART</sequence>
<organism evidence="3 4">
    <name type="scientific">Pelagomonas calceolata</name>
    <dbReference type="NCBI Taxonomy" id="35677"/>
    <lineage>
        <taxon>Eukaryota</taxon>
        <taxon>Sar</taxon>
        <taxon>Stramenopiles</taxon>
        <taxon>Ochrophyta</taxon>
        <taxon>Pelagophyceae</taxon>
        <taxon>Pelagomonadales</taxon>
        <taxon>Pelagomonadaceae</taxon>
        <taxon>Pelagomonas</taxon>
    </lineage>
</organism>
<evidence type="ECO:0000259" key="2">
    <source>
        <dbReference type="PROSITE" id="PS51382"/>
    </source>
</evidence>
<keyword evidence="4" id="KW-1185">Reference proteome</keyword>
<dbReference type="GO" id="GO:0016036">
    <property type="term" value="P:cellular response to phosphate starvation"/>
    <property type="evidence" value="ECO:0007669"/>
    <property type="project" value="InterPro"/>
</dbReference>
<dbReference type="Proteomes" id="UP000789595">
    <property type="component" value="Unassembled WGS sequence"/>
</dbReference>
<dbReference type="PANTHER" id="PTHR45978:SF7">
    <property type="entry name" value="SPX DOMAIN-CONTAINING PROTEIN 4"/>
    <property type="match status" value="1"/>
</dbReference>
<feature type="region of interest" description="Disordered" evidence="1">
    <location>
        <begin position="200"/>
        <end position="225"/>
    </location>
</feature>